<evidence type="ECO:0000313" key="2">
    <source>
        <dbReference type="EMBL" id="GLQ53376.1"/>
    </source>
</evidence>
<name>A0ABQ5W0E6_9HYPH</name>
<accession>A0ABQ5W0E6</accession>
<gene>
    <name evidence="2" type="ORF">GCM10010862_06340</name>
</gene>
<dbReference type="Proteomes" id="UP001156691">
    <property type="component" value="Unassembled WGS sequence"/>
</dbReference>
<feature type="compositionally biased region" description="Polar residues" evidence="1">
    <location>
        <begin position="63"/>
        <end position="74"/>
    </location>
</feature>
<proteinExistence type="predicted"/>
<evidence type="ECO:0000256" key="1">
    <source>
        <dbReference type="SAM" id="MobiDB-lite"/>
    </source>
</evidence>
<evidence type="ECO:0000313" key="3">
    <source>
        <dbReference type="Proteomes" id="UP001156691"/>
    </source>
</evidence>
<dbReference type="EMBL" id="BSNS01000003">
    <property type="protein sequence ID" value="GLQ53376.1"/>
    <property type="molecule type" value="Genomic_DNA"/>
</dbReference>
<feature type="region of interest" description="Disordered" evidence="1">
    <location>
        <begin position="22"/>
        <end position="83"/>
    </location>
</feature>
<comment type="caution">
    <text evidence="2">The sequence shown here is derived from an EMBL/GenBank/DDBJ whole genome shotgun (WGS) entry which is preliminary data.</text>
</comment>
<organism evidence="2 3">
    <name type="scientific">Devosia nitrariae</name>
    <dbReference type="NCBI Taxonomy" id="2071872"/>
    <lineage>
        <taxon>Bacteria</taxon>
        <taxon>Pseudomonadati</taxon>
        <taxon>Pseudomonadota</taxon>
        <taxon>Alphaproteobacteria</taxon>
        <taxon>Hyphomicrobiales</taxon>
        <taxon>Devosiaceae</taxon>
        <taxon>Devosia</taxon>
    </lineage>
</organism>
<sequence length="83" mass="8788">MFCRARSGAAIWRDRAQAYEDGNSPAHRLADANKKADQGVEDPDQPGETVAASPVVTLVPTATAGTELNMTSKSSNDRENAAK</sequence>
<reference evidence="3" key="1">
    <citation type="journal article" date="2019" name="Int. J. Syst. Evol. Microbiol.">
        <title>The Global Catalogue of Microorganisms (GCM) 10K type strain sequencing project: providing services to taxonomists for standard genome sequencing and annotation.</title>
        <authorList>
            <consortium name="The Broad Institute Genomics Platform"/>
            <consortium name="The Broad Institute Genome Sequencing Center for Infectious Disease"/>
            <person name="Wu L."/>
            <person name="Ma J."/>
        </authorList>
    </citation>
    <scope>NUCLEOTIDE SEQUENCE [LARGE SCALE GENOMIC DNA]</scope>
    <source>
        <strain evidence="3">NBRC 112416</strain>
    </source>
</reference>
<feature type="compositionally biased region" description="Basic and acidic residues" evidence="1">
    <location>
        <begin position="28"/>
        <end position="38"/>
    </location>
</feature>
<keyword evidence="3" id="KW-1185">Reference proteome</keyword>
<protein>
    <submittedName>
        <fullName evidence="2">Uncharacterized protein</fullName>
    </submittedName>
</protein>